<dbReference type="Gene3D" id="1.10.10.10">
    <property type="entry name" value="Winged helix-like DNA-binding domain superfamily/Winged helix DNA-binding domain"/>
    <property type="match status" value="1"/>
</dbReference>
<organism evidence="6 7">
    <name type="scientific">Klebsiella oxytoca</name>
    <dbReference type="NCBI Taxonomy" id="571"/>
    <lineage>
        <taxon>Bacteria</taxon>
        <taxon>Pseudomonadati</taxon>
        <taxon>Pseudomonadota</taxon>
        <taxon>Gammaproteobacteria</taxon>
        <taxon>Enterobacterales</taxon>
        <taxon>Enterobacteriaceae</taxon>
        <taxon>Klebsiella/Raoultella group</taxon>
        <taxon>Klebsiella</taxon>
    </lineage>
</organism>
<dbReference type="InterPro" id="IPR000847">
    <property type="entry name" value="LysR_HTH_N"/>
</dbReference>
<evidence type="ECO:0000259" key="5">
    <source>
        <dbReference type="PROSITE" id="PS50931"/>
    </source>
</evidence>
<evidence type="ECO:0000256" key="2">
    <source>
        <dbReference type="ARBA" id="ARBA00023015"/>
    </source>
</evidence>
<dbReference type="Proteomes" id="UP000427108">
    <property type="component" value="Chromosome"/>
</dbReference>
<dbReference type="Pfam" id="PF03466">
    <property type="entry name" value="LysR_substrate"/>
    <property type="match status" value="1"/>
</dbReference>
<dbReference type="InterPro" id="IPR050389">
    <property type="entry name" value="LysR-type_TF"/>
</dbReference>
<dbReference type="PRINTS" id="PR00039">
    <property type="entry name" value="HTHLYSR"/>
</dbReference>
<gene>
    <name evidence="6" type="ORF">GJ746_07535</name>
</gene>
<evidence type="ECO:0000256" key="1">
    <source>
        <dbReference type="ARBA" id="ARBA00009437"/>
    </source>
</evidence>
<dbReference type="SUPFAM" id="SSF53850">
    <property type="entry name" value="Periplasmic binding protein-like II"/>
    <property type="match status" value="1"/>
</dbReference>
<comment type="similarity">
    <text evidence="1">Belongs to the LysR transcriptional regulatory family.</text>
</comment>
<dbReference type="SUPFAM" id="SSF46785">
    <property type="entry name" value="Winged helix' DNA-binding domain"/>
    <property type="match status" value="1"/>
</dbReference>
<dbReference type="PROSITE" id="PS50931">
    <property type="entry name" value="HTH_LYSR"/>
    <property type="match status" value="1"/>
</dbReference>
<proteinExistence type="inferred from homology"/>
<dbReference type="InterPro" id="IPR036390">
    <property type="entry name" value="WH_DNA-bd_sf"/>
</dbReference>
<dbReference type="GO" id="GO:0003700">
    <property type="term" value="F:DNA-binding transcription factor activity"/>
    <property type="evidence" value="ECO:0007669"/>
    <property type="project" value="InterPro"/>
</dbReference>
<dbReference type="EMBL" id="CP046115">
    <property type="protein sequence ID" value="QGN37166.1"/>
    <property type="molecule type" value="Genomic_DNA"/>
</dbReference>
<evidence type="ECO:0000313" key="6">
    <source>
        <dbReference type="EMBL" id="QGN37166.1"/>
    </source>
</evidence>
<name>A0A6B8MQC3_KLEOX</name>
<dbReference type="PANTHER" id="PTHR30118">
    <property type="entry name" value="HTH-TYPE TRANSCRIPTIONAL REGULATOR LEUO-RELATED"/>
    <property type="match status" value="1"/>
</dbReference>
<dbReference type="AlphaFoldDB" id="A0A6B8MQC3"/>
<dbReference type="InterPro" id="IPR036388">
    <property type="entry name" value="WH-like_DNA-bd_sf"/>
</dbReference>
<evidence type="ECO:0000256" key="4">
    <source>
        <dbReference type="ARBA" id="ARBA00023163"/>
    </source>
</evidence>
<evidence type="ECO:0000313" key="7">
    <source>
        <dbReference type="Proteomes" id="UP000427108"/>
    </source>
</evidence>
<keyword evidence="4" id="KW-0804">Transcription</keyword>
<dbReference type="InterPro" id="IPR005119">
    <property type="entry name" value="LysR_subst-bd"/>
</dbReference>
<dbReference type="Pfam" id="PF00126">
    <property type="entry name" value="HTH_1"/>
    <property type="match status" value="1"/>
</dbReference>
<accession>A0A6B8MQC3</accession>
<keyword evidence="2" id="KW-0805">Transcription regulation</keyword>
<dbReference type="GO" id="GO:0003677">
    <property type="term" value="F:DNA binding"/>
    <property type="evidence" value="ECO:0007669"/>
    <property type="project" value="UniProtKB-KW"/>
</dbReference>
<dbReference type="Gene3D" id="3.40.190.10">
    <property type="entry name" value="Periplasmic binding protein-like II"/>
    <property type="match status" value="2"/>
</dbReference>
<keyword evidence="3" id="KW-0238">DNA-binding</keyword>
<evidence type="ECO:0000256" key="3">
    <source>
        <dbReference type="ARBA" id="ARBA00023125"/>
    </source>
</evidence>
<protein>
    <submittedName>
        <fullName evidence="6">LysR family transcriptional regulator</fullName>
    </submittedName>
</protein>
<feature type="domain" description="HTH lysR-type" evidence="5">
    <location>
        <begin position="10"/>
        <end position="67"/>
    </location>
</feature>
<dbReference type="NCBIfam" id="NF047710">
    <property type="entry name" value="TransRegCitRGProt"/>
    <property type="match status" value="1"/>
</dbReference>
<dbReference type="RefSeq" id="WP_154679640.1">
    <property type="nucleotide sequence ID" value="NZ_CP046115.1"/>
</dbReference>
<reference evidence="6 7" key="1">
    <citation type="submission" date="2019-11" db="EMBL/GenBank/DDBJ databases">
        <title>Isolation and Application of One Kind of P-Hydroxybenzoic Acid Degrading Bacterium in Mitigating Cropping Obstacle of Cucumber.</title>
        <authorList>
            <person name="Wu F."/>
            <person name="An Y."/>
        </authorList>
    </citation>
    <scope>NUCLEOTIDE SEQUENCE [LARGE SCALE GENOMIC DNA]</scope>
    <source>
        <strain evidence="6 7">P620</strain>
    </source>
</reference>
<dbReference type="PANTHER" id="PTHR30118:SF14">
    <property type="entry name" value="LYSR FAMILY TRANSCRIPTIONAL REGULATOR"/>
    <property type="match status" value="1"/>
</dbReference>
<dbReference type="OrthoDB" id="6413555at2"/>
<sequence length="303" mass="34370">MANLYDLKKFDLNLLVIFECIYQHLSISKAAETLFITPSAVSQSLQRLRNQLNDPLFVRSGKGITPTTAGVNLHLHLEKNLNQLEQTINITSRSELRKRLVVYAPQLFMTLKTTRLIHMLLDTPNLHVEHHDLLASGESVENLLSYRKADLVFSTTPLSSRTTVCKPVQELDISLVCSENHPRLASLNTTKNILEEGFTYYLSNDHGTKSFQGETASILSDKKVSFSSDSYIAILNVIQQTDLLGFVPTCILDQISFKNKFTILETSFNVPSMTIYMIYNQVNLDDPNFAQFIRTCEENNIFE</sequence>